<reference evidence="2" key="1">
    <citation type="journal article" date="2019" name="Int. J. Syst. Evol. Microbiol.">
        <title>The Global Catalogue of Microorganisms (GCM) 10K type strain sequencing project: providing services to taxonomists for standard genome sequencing and annotation.</title>
        <authorList>
            <consortium name="The Broad Institute Genomics Platform"/>
            <consortium name="The Broad Institute Genome Sequencing Center for Infectious Disease"/>
            <person name="Wu L."/>
            <person name="Ma J."/>
        </authorList>
    </citation>
    <scope>NUCLEOTIDE SEQUENCE [LARGE SCALE GENOMIC DNA]</scope>
    <source>
        <strain evidence="2">TBRC 1826</strain>
    </source>
</reference>
<dbReference type="PIRSF" id="PIRSF029826">
    <property type="entry name" value="UCP029826_pph"/>
    <property type="match status" value="1"/>
</dbReference>
<evidence type="ECO:0000313" key="2">
    <source>
        <dbReference type="Proteomes" id="UP001595847"/>
    </source>
</evidence>
<dbReference type="Proteomes" id="UP001595847">
    <property type="component" value="Unassembled WGS sequence"/>
</dbReference>
<protein>
    <submittedName>
        <fullName evidence="1">Nucleotide pyrophosphohydrolase</fullName>
    </submittedName>
</protein>
<dbReference type="PANTHER" id="PTHR46523:SF1">
    <property type="entry name" value="DCTP PYROPHOSPHATASE 1"/>
    <property type="match status" value="1"/>
</dbReference>
<organism evidence="1 2">
    <name type="scientific">Nocardiopsis sediminis</name>
    <dbReference type="NCBI Taxonomy" id="1778267"/>
    <lineage>
        <taxon>Bacteria</taxon>
        <taxon>Bacillati</taxon>
        <taxon>Actinomycetota</taxon>
        <taxon>Actinomycetes</taxon>
        <taxon>Streptosporangiales</taxon>
        <taxon>Nocardiopsidaceae</taxon>
        <taxon>Nocardiopsis</taxon>
    </lineage>
</organism>
<name>A0ABV8FTR8_9ACTN</name>
<proteinExistence type="predicted"/>
<dbReference type="PANTHER" id="PTHR46523">
    <property type="entry name" value="DCTP PYROPHOSPHATASE 1"/>
    <property type="match status" value="1"/>
</dbReference>
<dbReference type="InterPro" id="IPR025984">
    <property type="entry name" value="DCTPP"/>
</dbReference>
<comment type="caution">
    <text evidence="1">The sequence shown here is derived from an EMBL/GenBank/DDBJ whole genome shotgun (WGS) entry which is preliminary data.</text>
</comment>
<dbReference type="SUPFAM" id="SSF101386">
    <property type="entry name" value="all-alpha NTP pyrophosphatases"/>
    <property type="match status" value="1"/>
</dbReference>
<dbReference type="RefSeq" id="WP_378538001.1">
    <property type="nucleotide sequence ID" value="NZ_JBHSBH010000015.1"/>
</dbReference>
<gene>
    <name evidence="1" type="ORF">ACFOVU_26695</name>
</gene>
<evidence type="ECO:0000313" key="1">
    <source>
        <dbReference type="EMBL" id="MFC3999530.1"/>
    </source>
</evidence>
<dbReference type="EMBL" id="JBHSBH010000015">
    <property type="protein sequence ID" value="MFC3999530.1"/>
    <property type="molecule type" value="Genomic_DNA"/>
</dbReference>
<dbReference type="CDD" id="cd11537">
    <property type="entry name" value="NTP-PPase_RS21-C6_like"/>
    <property type="match status" value="1"/>
</dbReference>
<dbReference type="Gene3D" id="1.10.287.1080">
    <property type="entry name" value="MazG-like"/>
    <property type="match status" value="1"/>
</dbReference>
<accession>A0ABV8FTR8</accession>
<dbReference type="InterPro" id="IPR052555">
    <property type="entry name" value="dCTP_Pyrophosphatase"/>
</dbReference>
<keyword evidence="2" id="KW-1185">Reference proteome</keyword>
<sequence length="119" mass="12824">MSISALQLLLADFADRRDWGPFHTPKNLAMALTGEAGELAAEFQWLEPGESERVMDDPAKARAVRLEMADVFSYLLRLADVLDVDLEAALREKVAINEGRFPAAGPAGDVVGTDGPAGR</sequence>